<organism evidence="2 3">
    <name type="scientific">Oryza meyeriana var. granulata</name>
    <dbReference type="NCBI Taxonomy" id="110450"/>
    <lineage>
        <taxon>Eukaryota</taxon>
        <taxon>Viridiplantae</taxon>
        <taxon>Streptophyta</taxon>
        <taxon>Embryophyta</taxon>
        <taxon>Tracheophyta</taxon>
        <taxon>Spermatophyta</taxon>
        <taxon>Magnoliopsida</taxon>
        <taxon>Liliopsida</taxon>
        <taxon>Poales</taxon>
        <taxon>Poaceae</taxon>
        <taxon>BOP clade</taxon>
        <taxon>Oryzoideae</taxon>
        <taxon>Oryzeae</taxon>
        <taxon>Oryzinae</taxon>
        <taxon>Oryza</taxon>
        <taxon>Oryza meyeriana</taxon>
    </lineage>
</organism>
<gene>
    <name evidence="2" type="ORF">E2562_017741</name>
</gene>
<dbReference type="AlphaFoldDB" id="A0A6G1BXB7"/>
<protein>
    <submittedName>
        <fullName evidence="2">Uncharacterized protein</fullName>
    </submittedName>
</protein>
<sequence length="101" mass="10717">MAAIVETSGDSGFYSFARDHGKSGYGSAQHGTGFRSFPSYHSNSDDGSAGDDTDLGAFACDHDDSDEVSVENNTGLDSFGNHRYNLGHNFGLPDSNRGFLT</sequence>
<dbReference type="Proteomes" id="UP000479710">
    <property type="component" value="Unassembled WGS sequence"/>
</dbReference>
<name>A0A6G1BXB7_9ORYZ</name>
<evidence type="ECO:0000313" key="3">
    <source>
        <dbReference type="Proteomes" id="UP000479710"/>
    </source>
</evidence>
<evidence type="ECO:0000256" key="1">
    <source>
        <dbReference type="SAM" id="MobiDB-lite"/>
    </source>
</evidence>
<evidence type="ECO:0000313" key="2">
    <source>
        <dbReference type="EMBL" id="KAF0892778.1"/>
    </source>
</evidence>
<accession>A0A6G1BXB7</accession>
<keyword evidence="3" id="KW-1185">Reference proteome</keyword>
<dbReference type="EMBL" id="SPHZ02000011">
    <property type="protein sequence ID" value="KAF0892778.1"/>
    <property type="molecule type" value="Genomic_DNA"/>
</dbReference>
<comment type="caution">
    <text evidence="2">The sequence shown here is derived from an EMBL/GenBank/DDBJ whole genome shotgun (WGS) entry which is preliminary data.</text>
</comment>
<proteinExistence type="predicted"/>
<reference evidence="2 3" key="1">
    <citation type="submission" date="2019-11" db="EMBL/GenBank/DDBJ databases">
        <title>Whole genome sequence of Oryza granulata.</title>
        <authorList>
            <person name="Li W."/>
        </authorList>
    </citation>
    <scope>NUCLEOTIDE SEQUENCE [LARGE SCALE GENOMIC DNA]</scope>
    <source>
        <strain evidence="3">cv. Menghai</strain>
        <tissue evidence="2">Leaf</tissue>
    </source>
</reference>
<feature type="region of interest" description="Disordered" evidence="1">
    <location>
        <begin position="36"/>
        <end position="60"/>
    </location>
</feature>